<comment type="subcellular location">
    <subcellularLocation>
        <location evidence="1">Cell outer membrane</location>
    </subcellularLocation>
</comment>
<dbReference type="PANTHER" id="PTHR30329">
    <property type="entry name" value="STATOR ELEMENT OF FLAGELLAR MOTOR COMPLEX"/>
    <property type="match status" value="1"/>
</dbReference>
<dbReference type="Proteomes" id="UP000192342">
    <property type="component" value="Unassembled WGS sequence"/>
</dbReference>
<feature type="signal peptide" evidence="6">
    <location>
        <begin position="1"/>
        <end position="26"/>
    </location>
</feature>
<dbReference type="Gene3D" id="3.30.1330.60">
    <property type="entry name" value="OmpA-like domain"/>
    <property type="match status" value="1"/>
</dbReference>
<sequence length="406" mass="42843">MKTHLKPLLLPLLLMAALPLPSSAGAGCTAPTSSSALELGGCMAGDSLILRDVKFDTDKATLKPHSIGLLQQVASELKKNPSMKVAIQGHTDAVGGADYNQALSLQRASAVVDFLIGAGVNPAQLESQGLGESQPMADNATAVGRALNRRVELALIGTLKPQAPVAAEPPPPQTVYISTFHAKPSTLTVPVGTEVVWKNYDETSYDITFSDGVKIGRIWTIGNEALPWGGSPASRTFDQPGEYTYQCAVTKAVNGKIIVKPVDEIKVTEAPAFPGHTTSTYKAEQTSKPYNSGGYSAPLQHTSHQHSAPATAAAPTTAAAPAAPSGTAAVSIDRHAFSPERLVVAKGSTVTWTNNEMSRHIVVFGTRQSDALRKGDSFSRVFEQPGEYPYHCGMHKYMTGTVVVEG</sequence>
<proteinExistence type="predicted"/>
<dbReference type="Gene3D" id="2.60.40.420">
    <property type="entry name" value="Cupredoxins - blue copper proteins"/>
    <property type="match status" value="2"/>
</dbReference>
<dbReference type="Pfam" id="PF13473">
    <property type="entry name" value="Cupredoxin_1"/>
    <property type="match status" value="1"/>
</dbReference>
<feature type="compositionally biased region" description="Low complexity" evidence="5">
    <location>
        <begin position="308"/>
        <end position="320"/>
    </location>
</feature>
<comment type="caution">
    <text evidence="8">The sequence shown here is derived from an EMBL/GenBank/DDBJ whole genome shotgun (WGS) entry which is preliminary data.</text>
</comment>
<dbReference type="Pfam" id="PF00691">
    <property type="entry name" value="OmpA"/>
    <property type="match status" value="1"/>
</dbReference>
<protein>
    <submittedName>
        <fullName evidence="8">OmpA/MotB domain-containing protein</fullName>
    </submittedName>
</protein>
<dbReference type="OrthoDB" id="9782229at2"/>
<evidence type="ECO:0000256" key="5">
    <source>
        <dbReference type="SAM" id="MobiDB-lite"/>
    </source>
</evidence>
<dbReference type="InterPro" id="IPR006665">
    <property type="entry name" value="OmpA-like"/>
</dbReference>
<dbReference type="InterPro" id="IPR036737">
    <property type="entry name" value="OmpA-like_sf"/>
</dbReference>
<feature type="region of interest" description="Disordered" evidence="5">
    <location>
        <begin position="273"/>
        <end position="320"/>
    </location>
</feature>
<evidence type="ECO:0000256" key="2">
    <source>
        <dbReference type="ARBA" id="ARBA00023136"/>
    </source>
</evidence>
<evidence type="ECO:0000256" key="3">
    <source>
        <dbReference type="ARBA" id="ARBA00023237"/>
    </source>
</evidence>
<dbReference type="PROSITE" id="PS51123">
    <property type="entry name" value="OMPA_2"/>
    <property type="match status" value="1"/>
</dbReference>
<dbReference type="PRINTS" id="PR01023">
    <property type="entry name" value="NAFLGMOTY"/>
</dbReference>
<dbReference type="SUPFAM" id="SSF49503">
    <property type="entry name" value="Cupredoxins"/>
    <property type="match status" value="2"/>
</dbReference>
<keyword evidence="2 4" id="KW-0472">Membrane</keyword>
<organism evidence="8 9">
    <name type="scientific">Oceanococcus atlanticus</name>
    <dbReference type="NCBI Taxonomy" id="1317117"/>
    <lineage>
        <taxon>Bacteria</taxon>
        <taxon>Pseudomonadati</taxon>
        <taxon>Pseudomonadota</taxon>
        <taxon>Gammaproteobacteria</taxon>
        <taxon>Chromatiales</taxon>
        <taxon>Oceanococcaceae</taxon>
        <taxon>Oceanococcus</taxon>
    </lineage>
</organism>
<dbReference type="InterPro" id="IPR050330">
    <property type="entry name" value="Bact_OuterMem_StrucFunc"/>
</dbReference>
<dbReference type="RefSeq" id="WP_158523134.1">
    <property type="nucleotide sequence ID" value="NZ_AQQV01000002.1"/>
</dbReference>
<name>A0A1Y1SDY5_9GAMM</name>
<dbReference type="PRINTS" id="PR01021">
    <property type="entry name" value="OMPADOMAIN"/>
</dbReference>
<keyword evidence="9" id="KW-1185">Reference proteome</keyword>
<dbReference type="InterPro" id="IPR028096">
    <property type="entry name" value="EfeO_Cupredoxin"/>
</dbReference>
<evidence type="ECO:0000256" key="4">
    <source>
        <dbReference type="PROSITE-ProRule" id="PRU00473"/>
    </source>
</evidence>
<dbReference type="STRING" id="1317117.ATO7_09172"/>
<feature type="domain" description="OmpA-like" evidence="7">
    <location>
        <begin position="42"/>
        <end position="159"/>
    </location>
</feature>
<evidence type="ECO:0000259" key="7">
    <source>
        <dbReference type="PROSITE" id="PS51123"/>
    </source>
</evidence>
<accession>A0A1Y1SDY5</accession>
<keyword evidence="6" id="KW-0732">Signal</keyword>
<dbReference type="AlphaFoldDB" id="A0A1Y1SDY5"/>
<reference evidence="8 9" key="1">
    <citation type="submission" date="2013-04" db="EMBL/GenBank/DDBJ databases">
        <title>Oceanococcus atlanticus 22II-S10r2 Genome Sequencing.</title>
        <authorList>
            <person name="Lai Q."/>
            <person name="Li G."/>
            <person name="Shao Z."/>
        </authorList>
    </citation>
    <scope>NUCLEOTIDE SEQUENCE [LARGE SCALE GENOMIC DNA]</scope>
    <source>
        <strain evidence="8 9">22II-S10r2</strain>
    </source>
</reference>
<gene>
    <name evidence="8" type="ORF">ATO7_09172</name>
</gene>
<dbReference type="GO" id="GO:0009279">
    <property type="term" value="C:cell outer membrane"/>
    <property type="evidence" value="ECO:0007669"/>
    <property type="project" value="UniProtKB-SubCell"/>
</dbReference>
<dbReference type="PANTHER" id="PTHR30329:SF21">
    <property type="entry name" value="LIPOPROTEIN YIAD-RELATED"/>
    <property type="match status" value="1"/>
</dbReference>
<feature type="chain" id="PRO_5012259920" evidence="6">
    <location>
        <begin position="27"/>
        <end position="406"/>
    </location>
</feature>
<dbReference type="InterPro" id="IPR006664">
    <property type="entry name" value="OMP_bac"/>
</dbReference>
<evidence type="ECO:0000256" key="6">
    <source>
        <dbReference type="SAM" id="SignalP"/>
    </source>
</evidence>
<dbReference type="CDD" id="cd07185">
    <property type="entry name" value="OmpA_C-like"/>
    <property type="match status" value="1"/>
</dbReference>
<dbReference type="InterPro" id="IPR008972">
    <property type="entry name" value="Cupredoxin"/>
</dbReference>
<evidence type="ECO:0000313" key="8">
    <source>
        <dbReference type="EMBL" id="ORE87200.1"/>
    </source>
</evidence>
<feature type="compositionally biased region" description="Polar residues" evidence="5">
    <location>
        <begin position="276"/>
        <end position="306"/>
    </location>
</feature>
<dbReference type="SUPFAM" id="SSF103088">
    <property type="entry name" value="OmpA-like"/>
    <property type="match status" value="1"/>
</dbReference>
<keyword evidence="3" id="KW-0998">Cell outer membrane</keyword>
<evidence type="ECO:0000313" key="9">
    <source>
        <dbReference type="Proteomes" id="UP000192342"/>
    </source>
</evidence>
<evidence type="ECO:0000256" key="1">
    <source>
        <dbReference type="ARBA" id="ARBA00004442"/>
    </source>
</evidence>
<dbReference type="PROSITE" id="PS51257">
    <property type="entry name" value="PROKAR_LIPOPROTEIN"/>
    <property type="match status" value="1"/>
</dbReference>
<dbReference type="EMBL" id="AQQV01000002">
    <property type="protein sequence ID" value="ORE87200.1"/>
    <property type="molecule type" value="Genomic_DNA"/>
</dbReference>